<evidence type="ECO:0000313" key="17">
    <source>
        <dbReference type="Proteomes" id="UP000570595"/>
    </source>
</evidence>
<dbReference type="GO" id="GO:0046872">
    <property type="term" value="F:metal ion binding"/>
    <property type="evidence" value="ECO:0007669"/>
    <property type="project" value="UniProtKB-KW"/>
</dbReference>
<dbReference type="PANTHER" id="PTHR11472:SF34">
    <property type="entry name" value="REGULATOR OF TELOMERE ELONGATION HELICASE 1"/>
    <property type="match status" value="1"/>
</dbReference>
<dbReference type="InterPro" id="IPR027417">
    <property type="entry name" value="P-loop_NTPase"/>
</dbReference>
<dbReference type="GO" id="GO:0090657">
    <property type="term" value="P:telomeric loop disassembly"/>
    <property type="evidence" value="ECO:0007669"/>
    <property type="project" value="TreeGrafter"/>
</dbReference>
<evidence type="ECO:0000256" key="12">
    <source>
        <dbReference type="ARBA" id="ARBA00023235"/>
    </source>
</evidence>
<dbReference type="GO" id="GO:0006281">
    <property type="term" value="P:DNA repair"/>
    <property type="evidence" value="ECO:0007669"/>
    <property type="project" value="UniProtKB-KW"/>
</dbReference>
<dbReference type="InterPro" id="IPR010614">
    <property type="entry name" value="RAD3-like_helicase_DEAD"/>
</dbReference>
<sequence length="1032" mass="113164">MSSSSSSTGSTESTAAEGVRTYDINGVVVEFPFEAYPPQLAYMTKVIETLQAAHSDPPKAGSAAAHNALLESPTGTGKTLCLLCATLAWRRSLSDDQSSSSKPLLSIEAPLPETQAEIAHSMEIGVSGMAWRSKQLIVEQHQRQSRRSPSPPPPKASTAAPKIVYSSRTHSQLRQVMRELRNTSYAKDCQHITLASREHYCVHSKINAIQGSRKTAACTSLILKNACPFYNRIWKMNETPSMIPPPALDVEELASHAIGKGYCPFYYARKVAREGPNLGCVLVPYNYLFDMSALRGALGPQALEGAIVIVDEGHNIESVCEESASFEWGNFDIFSAVEELDEAVYRCNHSAKILGLNVEQPPEDSISAAPVTEEDLLRLKEDLMSLEAALTSADLVTATEGSAVLDFFEQAGITDQTVTRIRSTLEGAISLFHTTAPEADAGGHSNNNTLGAASSGAFLESFQRVIDLVFENGVEHRELLDKVFRFSVTQGKDARAAKCREENIREQADHMKSVHLRCASFRILAEPGGVAAKKLLASEGILSLIVTSGTLAPLAEFKRGLQGVEFPMMLENDHIISRAPEVVVPDATSVSVDQVWGGIVCAGPTSVKLNGSYRTRNNHDYLQELGNVLANVAPKAGGDGVLVAFSSYAQLRTAKDFWDSHDVTNRLQQRGLRIFEEPNDAVDKRTRLRPVLAEYTAAIASESCKGAILCAVCRGKVCEGVDLTDRQCRIVVVVGIPYPMFKDDRVQLKMQYLDTARGMEDPETGTHAGLGRAWYSLEAMRAVNQAVGRIIRHKNDFGAVLLCDERFQGEAHRLPAWLRPHVKVYKTFGPAIGSLTQFFNQIPETMSASARLCKDAFLEAALNSGKDEAKSSKLVSRAGFTSSTTSNFKSRDAYGENLNALTNRMLKQVAVSTGGQNTKAKNDQFVSLLNRSVSKEDSKVITECTKLIVTGGQSLLDDQLRGILRRVYRILWGGGTQDNRELVRRFDDMARRVKKNPRIPVLWREVMEESGEFQPAAKRAKLDPTQIQKVHR</sequence>
<dbReference type="GO" id="GO:0005524">
    <property type="term" value="F:ATP binding"/>
    <property type="evidence" value="ECO:0007669"/>
    <property type="project" value="UniProtKB-KW"/>
</dbReference>
<evidence type="ECO:0000313" key="15">
    <source>
        <dbReference type="EMBL" id="KAF4667637.1"/>
    </source>
</evidence>
<evidence type="ECO:0000256" key="1">
    <source>
        <dbReference type="ARBA" id="ARBA00022485"/>
    </source>
</evidence>
<feature type="region of interest" description="Disordered" evidence="13">
    <location>
        <begin position="138"/>
        <end position="162"/>
    </location>
</feature>
<evidence type="ECO:0000313" key="18">
    <source>
        <dbReference type="Proteomes" id="UP000572268"/>
    </source>
</evidence>
<organism evidence="16 18">
    <name type="scientific">Perkinsus olseni</name>
    <name type="common">Perkinsus atlanticus</name>
    <dbReference type="NCBI Taxonomy" id="32597"/>
    <lineage>
        <taxon>Eukaryota</taxon>
        <taxon>Sar</taxon>
        <taxon>Alveolata</taxon>
        <taxon>Perkinsozoa</taxon>
        <taxon>Perkinsea</taxon>
        <taxon>Perkinsida</taxon>
        <taxon>Perkinsidae</taxon>
        <taxon>Perkinsus</taxon>
    </lineage>
</organism>
<dbReference type="GO" id="GO:0016818">
    <property type="term" value="F:hydrolase activity, acting on acid anhydrides, in phosphorus-containing anhydrides"/>
    <property type="evidence" value="ECO:0007669"/>
    <property type="project" value="InterPro"/>
</dbReference>
<evidence type="ECO:0000256" key="7">
    <source>
        <dbReference type="ARBA" id="ARBA00022840"/>
    </source>
</evidence>
<dbReference type="PANTHER" id="PTHR11472">
    <property type="entry name" value="DNA REPAIR DEAD HELICASE RAD3/XP-D SUBFAMILY MEMBER"/>
    <property type="match status" value="1"/>
</dbReference>
<dbReference type="Pfam" id="PF23109">
    <property type="entry name" value="ARCH_RTEL1"/>
    <property type="match status" value="1"/>
</dbReference>
<name>A0A7J6MWG1_PEROL</name>
<keyword evidence="1" id="KW-0004">4Fe-4S</keyword>
<comment type="caution">
    <text evidence="16">The sequence shown here is derived from an EMBL/GenBank/DDBJ whole genome shotgun (WGS) entry which is preliminary data.</text>
</comment>
<keyword evidence="9" id="KW-0411">Iron-sulfur</keyword>
<dbReference type="EMBL" id="JABAHT010000051">
    <property type="protein sequence ID" value="KAF4667637.1"/>
    <property type="molecule type" value="Genomic_DNA"/>
</dbReference>
<dbReference type="GO" id="GO:0070182">
    <property type="term" value="F:DNA polymerase binding"/>
    <property type="evidence" value="ECO:0007669"/>
    <property type="project" value="TreeGrafter"/>
</dbReference>
<evidence type="ECO:0000256" key="6">
    <source>
        <dbReference type="ARBA" id="ARBA00022806"/>
    </source>
</evidence>
<feature type="domain" description="Helicase ATP-binding" evidence="14">
    <location>
        <begin position="25"/>
        <end position="389"/>
    </location>
</feature>
<proteinExistence type="predicted"/>
<evidence type="ECO:0000256" key="2">
    <source>
        <dbReference type="ARBA" id="ARBA00022723"/>
    </source>
</evidence>
<keyword evidence="4" id="KW-0227">DNA damage</keyword>
<accession>A0A7J6MWG1</accession>
<dbReference type="Proteomes" id="UP000572268">
    <property type="component" value="Unassembled WGS sequence"/>
</dbReference>
<evidence type="ECO:0000313" key="16">
    <source>
        <dbReference type="EMBL" id="KAF4675774.1"/>
    </source>
</evidence>
<dbReference type="SMART" id="SM00491">
    <property type="entry name" value="HELICc2"/>
    <property type="match status" value="1"/>
</dbReference>
<dbReference type="SUPFAM" id="SSF52540">
    <property type="entry name" value="P-loop containing nucleoside triphosphate hydrolases"/>
    <property type="match status" value="1"/>
</dbReference>
<dbReference type="InterPro" id="IPR006554">
    <property type="entry name" value="Helicase-like_DEXD_c2"/>
</dbReference>
<dbReference type="Proteomes" id="UP000570595">
    <property type="component" value="Unassembled WGS sequence"/>
</dbReference>
<evidence type="ECO:0000256" key="4">
    <source>
        <dbReference type="ARBA" id="ARBA00022763"/>
    </source>
</evidence>
<dbReference type="PROSITE" id="PS51193">
    <property type="entry name" value="HELICASE_ATP_BIND_2"/>
    <property type="match status" value="1"/>
</dbReference>
<dbReference type="GO" id="GO:0010569">
    <property type="term" value="P:regulation of double-strand break repair via homologous recombination"/>
    <property type="evidence" value="ECO:0007669"/>
    <property type="project" value="TreeGrafter"/>
</dbReference>
<evidence type="ECO:0000259" key="14">
    <source>
        <dbReference type="PROSITE" id="PS51193"/>
    </source>
</evidence>
<gene>
    <name evidence="16" type="primary">BRIP1</name>
    <name evidence="15" type="synonym">BRIP1_2</name>
    <name evidence="16" type="ORF">FOL46_000100</name>
    <name evidence="15" type="ORF">FOZ61_008026</name>
</gene>
<dbReference type="EMBL" id="JABANN010000010">
    <property type="protein sequence ID" value="KAF4675774.1"/>
    <property type="molecule type" value="Genomic_DNA"/>
</dbReference>
<keyword evidence="8" id="KW-0408">Iron</keyword>
<dbReference type="SMART" id="SM00488">
    <property type="entry name" value="DEXDc2"/>
    <property type="match status" value="1"/>
</dbReference>
<dbReference type="InterPro" id="IPR045028">
    <property type="entry name" value="DinG/Rad3-like"/>
</dbReference>
<keyword evidence="10" id="KW-0238">DNA-binding</keyword>
<dbReference type="AlphaFoldDB" id="A0A7J6MWG1"/>
<dbReference type="CDD" id="cd18788">
    <property type="entry name" value="SF2_C_XPD"/>
    <property type="match status" value="1"/>
</dbReference>
<dbReference type="Gene3D" id="3.40.50.300">
    <property type="entry name" value="P-loop containing nucleotide triphosphate hydrolases"/>
    <property type="match status" value="2"/>
</dbReference>
<protein>
    <submittedName>
        <fullName evidence="16">Fanconi anemia group J protein</fullName>
    </submittedName>
</protein>
<dbReference type="InterPro" id="IPR006555">
    <property type="entry name" value="ATP-dep_Helicase_C"/>
</dbReference>
<evidence type="ECO:0000256" key="5">
    <source>
        <dbReference type="ARBA" id="ARBA00022801"/>
    </source>
</evidence>
<evidence type="ECO:0000256" key="9">
    <source>
        <dbReference type="ARBA" id="ARBA00023014"/>
    </source>
</evidence>
<dbReference type="GO" id="GO:1904430">
    <property type="term" value="P:negative regulation of t-circle formation"/>
    <property type="evidence" value="ECO:0007669"/>
    <property type="project" value="TreeGrafter"/>
</dbReference>
<evidence type="ECO:0000256" key="10">
    <source>
        <dbReference type="ARBA" id="ARBA00023125"/>
    </source>
</evidence>
<keyword evidence="2" id="KW-0479">Metal-binding</keyword>
<keyword evidence="7" id="KW-0067">ATP-binding</keyword>
<keyword evidence="11" id="KW-0234">DNA repair</keyword>
<evidence type="ECO:0000256" key="11">
    <source>
        <dbReference type="ARBA" id="ARBA00023204"/>
    </source>
</evidence>
<dbReference type="OrthoDB" id="19182at2759"/>
<dbReference type="GO" id="GO:0003678">
    <property type="term" value="F:DNA helicase activity"/>
    <property type="evidence" value="ECO:0007669"/>
    <property type="project" value="InterPro"/>
</dbReference>
<keyword evidence="5" id="KW-0378">Hydrolase</keyword>
<evidence type="ECO:0000256" key="3">
    <source>
        <dbReference type="ARBA" id="ARBA00022741"/>
    </source>
</evidence>
<evidence type="ECO:0000256" key="13">
    <source>
        <dbReference type="SAM" id="MobiDB-lite"/>
    </source>
</evidence>
<keyword evidence="12" id="KW-0413">Isomerase</keyword>
<dbReference type="GO" id="GO:0045910">
    <property type="term" value="P:negative regulation of DNA recombination"/>
    <property type="evidence" value="ECO:0007669"/>
    <property type="project" value="TreeGrafter"/>
</dbReference>
<dbReference type="InterPro" id="IPR057498">
    <property type="entry name" value="Rtel1_ARCH"/>
</dbReference>
<dbReference type="GO" id="GO:0003677">
    <property type="term" value="F:DNA binding"/>
    <property type="evidence" value="ECO:0007669"/>
    <property type="project" value="UniProtKB-KW"/>
</dbReference>
<evidence type="ECO:0000256" key="8">
    <source>
        <dbReference type="ARBA" id="ARBA00023004"/>
    </source>
</evidence>
<keyword evidence="6" id="KW-0347">Helicase</keyword>
<keyword evidence="3" id="KW-0547">Nucleotide-binding</keyword>
<dbReference type="GO" id="GO:0005634">
    <property type="term" value="C:nucleus"/>
    <property type="evidence" value="ECO:0007669"/>
    <property type="project" value="TreeGrafter"/>
</dbReference>
<dbReference type="Pfam" id="PF06733">
    <property type="entry name" value="DEAD_2"/>
    <property type="match status" value="1"/>
</dbReference>
<dbReference type="InterPro" id="IPR014013">
    <property type="entry name" value="Helic_SF1/SF2_ATP-bd_DinG/Rad3"/>
</dbReference>
<reference evidence="17 18" key="1">
    <citation type="submission" date="2020-04" db="EMBL/GenBank/DDBJ databases">
        <title>Perkinsus olseni comparative genomics.</title>
        <authorList>
            <person name="Bogema D.R."/>
        </authorList>
    </citation>
    <scope>NUCLEOTIDE SEQUENCE [LARGE SCALE GENOMIC DNA]</scope>
    <source>
        <strain evidence="15">ATCC PRA-179</strain>
        <strain evidence="16">ATCC PRA-31</strain>
    </source>
</reference>
<dbReference type="GO" id="GO:0051539">
    <property type="term" value="F:4 iron, 4 sulfur cluster binding"/>
    <property type="evidence" value="ECO:0007669"/>
    <property type="project" value="UniProtKB-KW"/>
</dbReference>
<dbReference type="Pfam" id="PF13307">
    <property type="entry name" value="Helicase_C_2"/>
    <property type="match status" value="1"/>
</dbReference>